<feature type="region of interest" description="Disordered" evidence="1">
    <location>
        <begin position="50"/>
        <end position="94"/>
    </location>
</feature>
<dbReference type="Proteomes" id="UP001152795">
    <property type="component" value="Unassembled WGS sequence"/>
</dbReference>
<gene>
    <name evidence="2" type="ORF">PACLA_8A086852</name>
</gene>
<evidence type="ECO:0000313" key="3">
    <source>
        <dbReference type="Proteomes" id="UP001152795"/>
    </source>
</evidence>
<comment type="caution">
    <text evidence="2">The sequence shown here is derived from an EMBL/GenBank/DDBJ whole genome shotgun (WGS) entry which is preliminary data.</text>
</comment>
<feature type="compositionally biased region" description="Low complexity" evidence="1">
    <location>
        <begin position="59"/>
        <end position="73"/>
    </location>
</feature>
<keyword evidence="3" id="KW-1185">Reference proteome</keyword>
<evidence type="ECO:0000256" key="1">
    <source>
        <dbReference type="SAM" id="MobiDB-lite"/>
    </source>
</evidence>
<feature type="region of interest" description="Disordered" evidence="1">
    <location>
        <begin position="1"/>
        <end position="27"/>
    </location>
</feature>
<feature type="compositionally biased region" description="Acidic residues" evidence="1">
    <location>
        <begin position="1"/>
        <end position="10"/>
    </location>
</feature>
<dbReference type="AlphaFoldDB" id="A0A7D9IXY0"/>
<evidence type="ECO:0000313" key="2">
    <source>
        <dbReference type="EMBL" id="CAB4018983.1"/>
    </source>
</evidence>
<dbReference type="EMBL" id="CACRXK020010249">
    <property type="protein sequence ID" value="CAB4018983.1"/>
    <property type="molecule type" value="Genomic_DNA"/>
</dbReference>
<feature type="compositionally biased region" description="Basic and acidic residues" evidence="1">
    <location>
        <begin position="84"/>
        <end position="94"/>
    </location>
</feature>
<feature type="compositionally biased region" description="Polar residues" evidence="1">
    <location>
        <begin position="13"/>
        <end position="27"/>
    </location>
</feature>
<feature type="compositionally biased region" description="Polar residues" evidence="1">
    <location>
        <begin position="177"/>
        <end position="196"/>
    </location>
</feature>
<feature type="compositionally biased region" description="Polar residues" evidence="1">
    <location>
        <begin position="74"/>
        <end position="83"/>
    </location>
</feature>
<proteinExistence type="predicted"/>
<feature type="compositionally biased region" description="Low complexity" evidence="1">
    <location>
        <begin position="152"/>
        <end position="164"/>
    </location>
</feature>
<sequence length="204" mass="23187">MSSENEEAVGEESISSNTWSRSRIANRTLGQDEKDINIWYNGCMNRYHDRKNEERRLSSARSAISSRTNTRRSYASTALSRQSSVKERLSQREEAKLKVQALEDKQRIERQIEEEQYEIERRKLEFEREIECKKSELNIISAGKNTASPTQGSSSTTKTAGTSGQYNTIAVGGIDCPTSSDIDQNKKPSSLRFSFHQTEHPTPC</sequence>
<feature type="region of interest" description="Disordered" evidence="1">
    <location>
        <begin position="143"/>
        <end position="204"/>
    </location>
</feature>
<organism evidence="2 3">
    <name type="scientific">Paramuricea clavata</name>
    <name type="common">Red gorgonian</name>
    <name type="synonym">Violescent sea-whip</name>
    <dbReference type="NCBI Taxonomy" id="317549"/>
    <lineage>
        <taxon>Eukaryota</taxon>
        <taxon>Metazoa</taxon>
        <taxon>Cnidaria</taxon>
        <taxon>Anthozoa</taxon>
        <taxon>Octocorallia</taxon>
        <taxon>Malacalcyonacea</taxon>
        <taxon>Plexauridae</taxon>
        <taxon>Paramuricea</taxon>
    </lineage>
</organism>
<accession>A0A7D9IXY0</accession>
<protein>
    <submittedName>
        <fullName evidence="2">Uncharacterized protein</fullName>
    </submittedName>
</protein>
<reference evidence="2" key="1">
    <citation type="submission" date="2020-04" db="EMBL/GenBank/DDBJ databases">
        <authorList>
            <person name="Alioto T."/>
            <person name="Alioto T."/>
            <person name="Gomez Garrido J."/>
        </authorList>
    </citation>
    <scope>NUCLEOTIDE SEQUENCE</scope>
    <source>
        <strain evidence="2">A484AB</strain>
    </source>
</reference>
<name>A0A7D9IXY0_PARCT</name>